<dbReference type="InterPro" id="IPR020843">
    <property type="entry name" value="ER"/>
</dbReference>
<dbReference type="GO" id="GO:0016651">
    <property type="term" value="F:oxidoreductase activity, acting on NAD(P)H"/>
    <property type="evidence" value="ECO:0007669"/>
    <property type="project" value="InterPro"/>
</dbReference>
<evidence type="ECO:0000256" key="2">
    <source>
        <dbReference type="ARBA" id="ARBA00023002"/>
    </source>
</evidence>
<evidence type="ECO:0000256" key="1">
    <source>
        <dbReference type="ARBA" id="ARBA00008072"/>
    </source>
</evidence>
<protein>
    <recommendedName>
        <fullName evidence="3">Enoyl reductase (ER) domain-containing protein</fullName>
    </recommendedName>
</protein>
<evidence type="ECO:0000313" key="5">
    <source>
        <dbReference type="Proteomes" id="UP000522262"/>
    </source>
</evidence>
<dbReference type="CDD" id="cd08249">
    <property type="entry name" value="enoyl_reductase_like"/>
    <property type="match status" value="1"/>
</dbReference>
<dbReference type="InterPro" id="IPR036291">
    <property type="entry name" value="NAD(P)-bd_dom_sf"/>
</dbReference>
<dbReference type="SUPFAM" id="SSF50129">
    <property type="entry name" value="GroES-like"/>
    <property type="match status" value="1"/>
</dbReference>
<evidence type="ECO:0000259" key="3">
    <source>
        <dbReference type="SMART" id="SM00829"/>
    </source>
</evidence>
<gene>
    <name evidence="4" type="ORF">FMEXI_4450</name>
</gene>
<proteinExistence type="inferred from homology"/>
<feature type="domain" description="Enoyl reductase (ER)" evidence="3">
    <location>
        <begin position="8"/>
        <end position="331"/>
    </location>
</feature>
<dbReference type="EMBL" id="JAAOAM010000092">
    <property type="protein sequence ID" value="KAF5549108.1"/>
    <property type="molecule type" value="Genomic_DNA"/>
</dbReference>
<dbReference type="SUPFAM" id="SSF51735">
    <property type="entry name" value="NAD(P)-binding Rossmann-fold domains"/>
    <property type="match status" value="1"/>
</dbReference>
<reference evidence="4 5" key="1">
    <citation type="submission" date="2020-05" db="EMBL/GenBank/DDBJ databases">
        <title>Identification and distribution of gene clusters putatively required for synthesis of sphingolipid metabolism inhibitors in phylogenetically diverse species of the filamentous fungus Fusarium.</title>
        <authorList>
            <person name="Kim H.-S."/>
            <person name="Busman M."/>
            <person name="Brown D.W."/>
            <person name="Divon H."/>
            <person name="Uhlig S."/>
            <person name="Proctor R.H."/>
        </authorList>
    </citation>
    <scope>NUCLEOTIDE SEQUENCE [LARGE SCALE GENOMIC DNA]</scope>
    <source>
        <strain evidence="4 5">NRRL 53147</strain>
    </source>
</reference>
<comment type="similarity">
    <text evidence="1">Belongs to the zinc-containing alcohol dehydrogenase family.</text>
</comment>
<dbReference type="Pfam" id="PF08240">
    <property type="entry name" value="ADH_N"/>
    <property type="match status" value="1"/>
</dbReference>
<sequence length="390" mass="41887">MRALVLNTNEKSITVQDVPKPKPGPKQILVCVRAVALNHVDYMNAFKPLAAQVKRVLGSDFAGEVVEAGLDLIDSDDPRVKIGERVSGFLQGANSVNDRAGAFAEYLVADYDLCWTVPRSVSFEEAATISLASMTAAQAIFWRLQFPSPFSETEGFSKLKLEEGEAVNVFIYGATSSVGLYAAQLVRISEKTCNKKINLIGAASPSKHALLYKAPYLYDSLVDYRNPVWPEIVHKAAGGTGVNYAIDAISQGSSVEQTDSVIRDGGKLAVFRAPAAGGFDVAKLKVKPIFGAVWEALGVDVVYHGGVTIRSTTETRGFAAAFFEFLGSGALSNEIKLQPNPVRLLSGGFDKISTEGFKLLSRSLESERGQSGEILKHASGEKLAFSLTAE</sequence>
<dbReference type="Proteomes" id="UP000522262">
    <property type="component" value="Unassembled WGS sequence"/>
</dbReference>
<organism evidence="4 5">
    <name type="scientific">Fusarium mexicanum</name>
    <dbReference type="NCBI Taxonomy" id="751941"/>
    <lineage>
        <taxon>Eukaryota</taxon>
        <taxon>Fungi</taxon>
        <taxon>Dikarya</taxon>
        <taxon>Ascomycota</taxon>
        <taxon>Pezizomycotina</taxon>
        <taxon>Sordariomycetes</taxon>
        <taxon>Hypocreomycetidae</taxon>
        <taxon>Hypocreales</taxon>
        <taxon>Nectriaceae</taxon>
        <taxon>Fusarium</taxon>
        <taxon>Fusarium fujikuroi species complex</taxon>
    </lineage>
</organism>
<dbReference type="PANTHER" id="PTHR45348">
    <property type="entry name" value="HYPOTHETICAL OXIDOREDUCTASE (EUROFUNG)"/>
    <property type="match status" value="1"/>
</dbReference>
<dbReference type="InterPro" id="IPR013154">
    <property type="entry name" value="ADH-like_N"/>
</dbReference>
<evidence type="ECO:0000313" key="4">
    <source>
        <dbReference type="EMBL" id="KAF5549108.1"/>
    </source>
</evidence>
<dbReference type="SMART" id="SM00829">
    <property type="entry name" value="PKS_ER"/>
    <property type="match status" value="1"/>
</dbReference>
<name>A0A8H5J7M0_9HYPO</name>
<dbReference type="AlphaFoldDB" id="A0A8H5J7M0"/>
<dbReference type="PANTHER" id="PTHR45348:SF7">
    <property type="entry name" value="ZINC BINDING OXIDOREDUCTASE, PUTATIVE-RELATED"/>
    <property type="match status" value="1"/>
</dbReference>
<accession>A0A8H5J7M0</accession>
<dbReference type="InterPro" id="IPR047122">
    <property type="entry name" value="Trans-enoyl_RdTase-like"/>
</dbReference>
<keyword evidence="5" id="KW-1185">Reference proteome</keyword>
<comment type="caution">
    <text evidence="4">The sequence shown here is derived from an EMBL/GenBank/DDBJ whole genome shotgun (WGS) entry which is preliminary data.</text>
</comment>
<dbReference type="InterPro" id="IPR011032">
    <property type="entry name" value="GroES-like_sf"/>
</dbReference>
<dbReference type="Gene3D" id="3.90.180.10">
    <property type="entry name" value="Medium-chain alcohol dehydrogenases, catalytic domain"/>
    <property type="match status" value="1"/>
</dbReference>
<keyword evidence="2" id="KW-0560">Oxidoreductase</keyword>
<dbReference type="Gene3D" id="3.40.50.720">
    <property type="entry name" value="NAD(P)-binding Rossmann-like Domain"/>
    <property type="match status" value="1"/>
</dbReference>